<dbReference type="GO" id="GO:0016887">
    <property type="term" value="F:ATP hydrolysis activity"/>
    <property type="evidence" value="ECO:0000318"/>
    <property type="project" value="GO_Central"/>
</dbReference>
<dbReference type="PANTHER" id="PTHR24115">
    <property type="entry name" value="KINESIN-RELATED"/>
    <property type="match status" value="1"/>
</dbReference>
<evidence type="ECO:0000259" key="7">
    <source>
        <dbReference type="PROSITE" id="PS50067"/>
    </source>
</evidence>
<evidence type="ECO:0000256" key="6">
    <source>
        <dbReference type="SAM" id="MobiDB-lite"/>
    </source>
</evidence>
<dbReference type="Gene3D" id="3.40.850.10">
    <property type="entry name" value="Kinesin motor domain"/>
    <property type="match status" value="1"/>
</dbReference>
<keyword evidence="9" id="KW-1185">Reference proteome</keyword>
<dbReference type="GO" id="GO:0007018">
    <property type="term" value="P:microtubule-based movement"/>
    <property type="evidence" value="ECO:0000318"/>
    <property type="project" value="GO_Central"/>
</dbReference>
<dbReference type="Pfam" id="PF00225">
    <property type="entry name" value="Kinesin"/>
    <property type="match status" value="1"/>
</dbReference>
<dbReference type="GO" id="GO:0005874">
    <property type="term" value="C:microtubule"/>
    <property type="evidence" value="ECO:0000318"/>
    <property type="project" value="GO_Central"/>
</dbReference>
<dbReference type="Gramene" id="ERM97720">
    <property type="protein sequence ID" value="ERM97720"/>
    <property type="gene ID" value="AMTR_s00121p00114320"/>
</dbReference>
<sequence>MEELQTSTPRASVRRNPPRKAKRLTGTPSLLHSIREEVHRSPCKDLQTYAINLKPSEKNALIISEDALSNIGTGAPGISSLKDLQCPPLQDLQTSENEVAETGSLRVFLRIRPPKGARVKCGAPSKTRGKGARHVSYEEKRPCLVANDAHSVTLTTPASLQEMKRSKTEVYNGFAYVFSPQSLQMEVYEKVMRPLVMNFLGGKSRLLVAMGPTGSGKTHTVFGTPMKPGLVPLALHHLFECDENSPFKQSRCFYMSMFEICSERGRGERIFDLAQDGREVFFQQSIIKGLQEVVVSSVAEAESFLSHGISKRTTAVTNANSQSSRSHCIIKIRGIPVETFDRKHEMQNVAVLNIIDLAGAEREKKTGNQGARLLESNFINNTSMVFGLCLRALLEHQKFPKRPFQKHFQNSLLTRYIRDYLEAKKRMDLILTVSTGEDDHVDTSFVLRQASPYANIKYNNSEDGLNLSCQKRHIGVLTKLELPKRRKGNKIEASMNCENHAKVGDGVAGEASLTQKKPRGVDECTDLPDRVMQHENSPSNAGCVLELKRREKDYQVLQAFSKALWNVLKEYKEKLVVSENVIQSLNECLKKEKIHCHELDKDLKDLKDSCSCGKLSSTNIFPDIVHMDSDAYKVACSSHLLRISETVGVESLMIEDTVEQQNQFQFANTERVDNSCRMAYDIERHQIAEKCQEVEDPACQKLGTLFDPKYKTEELEYNVTDEILEAGPLHCQPLDFTAQMCSLELVPSMLSTSSWIAEDIVVQESSKLMTSDTIADAGAMIHGIEKQVNKTKKECPDVVHLACQKPVTFLEAEQCNLEELEYKGASKILHNKDLSEVDYLHSQSLEYPTQSCKVQEVAGRLLTSSLIVEDTSVLEESKDHVSSSYATTDKKNKIGKMRAVNDNCTKSVENSTSGKECFHAVSRVPTIPEGTYYARREGGDAKADSSKPLQSKWTGRRLLPSSSVFRDLDCLDMEDEVPKVKKHGNNKVRADERLGTQGRAALVRMLRGNRPI</sequence>
<dbReference type="eggNOG" id="KOG0242">
    <property type="taxonomic scope" value="Eukaryota"/>
</dbReference>
<dbReference type="GO" id="GO:0005634">
    <property type="term" value="C:nucleus"/>
    <property type="evidence" value="ECO:0000318"/>
    <property type="project" value="GO_Central"/>
</dbReference>
<dbReference type="GO" id="GO:0005737">
    <property type="term" value="C:cytoplasm"/>
    <property type="evidence" value="ECO:0000318"/>
    <property type="project" value="GO_Central"/>
</dbReference>
<evidence type="ECO:0000313" key="9">
    <source>
        <dbReference type="Proteomes" id="UP000017836"/>
    </source>
</evidence>
<dbReference type="InterPro" id="IPR001752">
    <property type="entry name" value="Kinesin_motor_dom"/>
</dbReference>
<dbReference type="STRING" id="13333.W1NRT0"/>
<dbReference type="EMBL" id="KI395895">
    <property type="protein sequence ID" value="ERM97720.1"/>
    <property type="molecule type" value="Genomic_DNA"/>
</dbReference>
<keyword evidence="3 5" id="KW-0067">ATP-binding</keyword>
<dbReference type="GO" id="GO:0005524">
    <property type="term" value="F:ATP binding"/>
    <property type="evidence" value="ECO:0007669"/>
    <property type="project" value="UniProtKB-UniRule"/>
</dbReference>
<dbReference type="GO" id="GO:0008017">
    <property type="term" value="F:microtubule binding"/>
    <property type="evidence" value="ECO:0000318"/>
    <property type="project" value="GO_Central"/>
</dbReference>
<dbReference type="SMART" id="SM00129">
    <property type="entry name" value="KISc"/>
    <property type="match status" value="1"/>
</dbReference>
<feature type="compositionally biased region" description="Basic residues" evidence="6">
    <location>
        <begin position="12"/>
        <end position="23"/>
    </location>
</feature>
<feature type="binding site" evidence="5">
    <location>
        <begin position="211"/>
        <end position="218"/>
    </location>
    <ligand>
        <name>ATP</name>
        <dbReference type="ChEBI" id="CHEBI:30616"/>
    </ligand>
</feature>
<dbReference type="InterPro" id="IPR027417">
    <property type="entry name" value="P-loop_NTPase"/>
</dbReference>
<dbReference type="PRINTS" id="PR00380">
    <property type="entry name" value="KINESINHEAVY"/>
</dbReference>
<dbReference type="GO" id="GO:0003777">
    <property type="term" value="F:microtubule motor activity"/>
    <property type="evidence" value="ECO:0000318"/>
    <property type="project" value="GO_Central"/>
</dbReference>
<dbReference type="Proteomes" id="UP000017836">
    <property type="component" value="Unassembled WGS sequence"/>
</dbReference>
<protein>
    <recommendedName>
        <fullName evidence="7">Kinesin motor domain-containing protein</fullName>
    </recommendedName>
</protein>
<keyword evidence="2 5" id="KW-0547">Nucleotide-binding</keyword>
<dbReference type="SUPFAM" id="SSF52540">
    <property type="entry name" value="P-loop containing nucleoside triphosphate hydrolases"/>
    <property type="match status" value="1"/>
</dbReference>
<dbReference type="InterPro" id="IPR027640">
    <property type="entry name" value="Kinesin-like_fam"/>
</dbReference>
<dbReference type="PANTHER" id="PTHR24115:SF1008">
    <property type="entry name" value="KINESIN-LIKE PROTEIN SUBITO"/>
    <property type="match status" value="1"/>
</dbReference>
<evidence type="ECO:0000256" key="3">
    <source>
        <dbReference type="ARBA" id="ARBA00022840"/>
    </source>
</evidence>
<dbReference type="AlphaFoldDB" id="W1NRT0"/>
<keyword evidence="4 5" id="KW-0505">Motor protein</keyword>
<dbReference type="PROSITE" id="PS50067">
    <property type="entry name" value="KINESIN_MOTOR_2"/>
    <property type="match status" value="1"/>
</dbReference>
<dbReference type="GO" id="GO:0005871">
    <property type="term" value="C:kinesin complex"/>
    <property type="evidence" value="ECO:0000318"/>
    <property type="project" value="GO_Central"/>
</dbReference>
<evidence type="ECO:0000256" key="5">
    <source>
        <dbReference type="PROSITE-ProRule" id="PRU00283"/>
    </source>
</evidence>
<feature type="domain" description="Kinesin motor" evidence="7">
    <location>
        <begin position="104"/>
        <end position="456"/>
    </location>
</feature>
<organism evidence="8 9">
    <name type="scientific">Amborella trichopoda</name>
    <dbReference type="NCBI Taxonomy" id="13333"/>
    <lineage>
        <taxon>Eukaryota</taxon>
        <taxon>Viridiplantae</taxon>
        <taxon>Streptophyta</taxon>
        <taxon>Embryophyta</taxon>
        <taxon>Tracheophyta</taxon>
        <taxon>Spermatophyta</taxon>
        <taxon>Magnoliopsida</taxon>
        <taxon>Amborellales</taxon>
        <taxon>Amborellaceae</taxon>
        <taxon>Amborella</taxon>
    </lineage>
</organism>
<evidence type="ECO:0000256" key="1">
    <source>
        <dbReference type="ARBA" id="ARBA00022701"/>
    </source>
</evidence>
<name>W1NRT0_AMBTC</name>
<evidence type="ECO:0000256" key="2">
    <source>
        <dbReference type="ARBA" id="ARBA00022741"/>
    </source>
</evidence>
<evidence type="ECO:0000313" key="8">
    <source>
        <dbReference type="EMBL" id="ERM97720.1"/>
    </source>
</evidence>
<comment type="similarity">
    <text evidence="5">Belongs to the TRAFAC class myosin-kinesin ATPase superfamily. Kinesin family.</text>
</comment>
<feature type="compositionally biased region" description="Polar residues" evidence="6">
    <location>
        <begin position="1"/>
        <end position="10"/>
    </location>
</feature>
<gene>
    <name evidence="8" type="ORF">AMTR_s00121p00114320</name>
</gene>
<dbReference type="OrthoDB" id="123929at2759"/>
<dbReference type="InterPro" id="IPR036961">
    <property type="entry name" value="Kinesin_motor_dom_sf"/>
</dbReference>
<dbReference type="HOGENOM" id="CLU_001485_18_0_1"/>
<accession>W1NRT0</accession>
<proteinExistence type="inferred from homology"/>
<feature type="region of interest" description="Disordered" evidence="6">
    <location>
        <begin position="1"/>
        <end position="29"/>
    </location>
</feature>
<keyword evidence="1" id="KW-0493">Microtubule</keyword>
<reference evidence="9" key="1">
    <citation type="journal article" date="2013" name="Science">
        <title>The Amborella genome and the evolution of flowering plants.</title>
        <authorList>
            <consortium name="Amborella Genome Project"/>
        </authorList>
    </citation>
    <scope>NUCLEOTIDE SEQUENCE [LARGE SCALE GENOMIC DNA]</scope>
</reference>
<evidence type="ECO:0000256" key="4">
    <source>
        <dbReference type="ARBA" id="ARBA00023175"/>
    </source>
</evidence>